<dbReference type="KEGG" id="phm:PSMK_19940"/>
<protein>
    <recommendedName>
        <fullName evidence="3">Restriction system protein Mrr-like N-terminal domain-containing protein</fullName>
    </recommendedName>
</protein>
<dbReference type="HOGENOM" id="CLU_159314_0_0_0"/>
<dbReference type="PATRIC" id="fig|1142394.8.peg.2056"/>
<keyword evidence="2" id="KW-1185">Reference proteome</keyword>
<gene>
    <name evidence="1" type="ordered locus">PSMK_19940</name>
</gene>
<dbReference type="eggNOG" id="ENOG5032SQY">
    <property type="taxonomic scope" value="Bacteria"/>
</dbReference>
<name>I0IFW5_PHYMF</name>
<dbReference type="RefSeq" id="WP_014437371.1">
    <property type="nucleotide sequence ID" value="NC_017080.1"/>
</dbReference>
<organism evidence="1 2">
    <name type="scientific">Phycisphaera mikurensis (strain NBRC 102666 / KCTC 22515 / FYK2301M01)</name>
    <dbReference type="NCBI Taxonomy" id="1142394"/>
    <lineage>
        <taxon>Bacteria</taxon>
        <taxon>Pseudomonadati</taxon>
        <taxon>Planctomycetota</taxon>
        <taxon>Phycisphaerae</taxon>
        <taxon>Phycisphaerales</taxon>
        <taxon>Phycisphaeraceae</taxon>
        <taxon>Phycisphaera</taxon>
    </lineage>
</organism>
<reference evidence="1 2" key="1">
    <citation type="submission" date="2012-02" db="EMBL/GenBank/DDBJ databases">
        <title>Complete genome sequence of Phycisphaera mikurensis NBRC 102666.</title>
        <authorList>
            <person name="Ankai A."/>
            <person name="Hosoyama A."/>
            <person name="Terui Y."/>
            <person name="Sekine M."/>
            <person name="Fukai R."/>
            <person name="Kato Y."/>
            <person name="Nakamura S."/>
            <person name="Yamada-Narita S."/>
            <person name="Kawakoshi A."/>
            <person name="Fukunaga Y."/>
            <person name="Yamazaki S."/>
            <person name="Fujita N."/>
        </authorList>
    </citation>
    <scope>NUCLEOTIDE SEQUENCE [LARGE SCALE GENOMIC DNA]</scope>
    <source>
        <strain evidence="2">NBRC 102666 / KCTC 22515 / FYK2301M01</strain>
    </source>
</reference>
<evidence type="ECO:0000313" key="2">
    <source>
        <dbReference type="Proteomes" id="UP000007881"/>
    </source>
</evidence>
<dbReference type="AlphaFoldDB" id="I0IFW5"/>
<sequence>MSKPDQIEVENVNHPDRRHNVDATKYQAVRKTLLEILPAKSPGLTQKQVQEQIKAKLPDELFPGGAKSGWWAKTVQLDLEAKSIIVRERTTPLRWYRS</sequence>
<accession>I0IFW5</accession>
<dbReference type="OrthoDB" id="7856862at2"/>
<evidence type="ECO:0008006" key="3">
    <source>
        <dbReference type="Google" id="ProtNLM"/>
    </source>
</evidence>
<dbReference type="Proteomes" id="UP000007881">
    <property type="component" value="Chromosome"/>
</dbReference>
<dbReference type="EMBL" id="AP012338">
    <property type="protein sequence ID" value="BAM04153.1"/>
    <property type="molecule type" value="Genomic_DNA"/>
</dbReference>
<dbReference type="Pfam" id="PF22278">
    <property type="entry name" value="DUF6958"/>
    <property type="match status" value="1"/>
</dbReference>
<dbReference type="InterPro" id="IPR054233">
    <property type="entry name" value="DUF6958"/>
</dbReference>
<proteinExistence type="predicted"/>
<evidence type="ECO:0000313" key="1">
    <source>
        <dbReference type="EMBL" id="BAM04153.1"/>
    </source>
</evidence>